<name>D2R7B3_PIRSD</name>
<organism evidence="1 2">
    <name type="scientific">Pirellula staleyi (strain ATCC 27377 / DSM 6068 / ICPB 4128)</name>
    <name type="common">Pirella staleyi</name>
    <dbReference type="NCBI Taxonomy" id="530564"/>
    <lineage>
        <taxon>Bacteria</taxon>
        <taxon>Pseudomonadati</taxon>
        <taxon>Planctomycetota</taxon>
        <taxon>Planctomycetia</taxon>
        <taxon>Pirellulales</taxon>
        <taxon>Pirellulaceae</taxon>
        <taxon>Pirellula</taxon>
    </lineage>
</organism>
<evidence type="ECO:0000313" key="1">
    <source>
        <dbReference type="EMBL" id="ADB15609.1"/>
    </source>
</evidence>
<dbReference type="HOGENOM" id="CLU_2846010_0_0_0"/>
<sequence>MSDSLIEKADAAFKIACQTVIERARQSHTEIVIWRDGKIVELTPDQAAAELATNLAKRQSHRDVQ</sequence>
<dbReference type="KEGG" id="psl:Psta_0924"/>
<gene>
    <name evidence="1" type="ordered locus">Psta_0924</name>
</gene>
<dbReference type="Proteomes" id="UP000001887">
    <property type="component" value="Chromosome"/>
</dbReference>
<keyword evidence="2" id="KW-1185">Reference proteome</keyword>
<evidence type="ECO:0000313" key="2">
    <source>
        <dbReference type="Proteomes" id="UP000001887"/>
    </source>
</evidence>
<proteinExistence type="predicted"/>
<protein>
    <submittedName>
        <fullName evidence="1">Uncharacterized protein</fullName>
    </submittedName>
</protein>
<dbReference type="OrthoDB" id="286427at2"/>
<reference evidence="1 2" key="1">
    <citation type="journal article" date="2009" name="Stand. Genomic Sci.">
        <title>Complete genome sequence of Pirellula staleyi type strain (ATCC 27377).</title>
        <authorList>
            <person name="Clum A."/>
            <person name="Tindall B.J."/>
            <person name="Sikorski J."/>
            <person name="Ivanova N."/>
            <person name="Mavrommatis K."/>
            <person name="Lucas S."/>
            <person name="Glavina del Rio T."/>
            <person name="Nolan M."/>
            <person name="Chen F."/>
            <person name="Tice H."/>
            <person name="Pitluck S."/>
            <person name="Cheng J.F."/>
            <person name="Chertkov O."/>
            <person name="Brettin T."/>
            <person name="Han C."/>
            <person name="Detter J.C."/>
            <person name="Kuske C."/>
            <person name="Bruce D."/>
            <person name="Goodwin L."/>
            <person name="Ovchinikova G."/>
            <person name="Pati A."/>
            <person name="Mikhailova N."/>
            <person name="Chen A."/>
            <person name="Palaniappan K."/>
            <person name="Land M."/>
            <person name="Hauser L."/>
            <person name="Chang Y.J."/>
            <person name="Jeffries C.D."/>
            <person name="Chain P."/>
            <person name="Rohde M."/>
            <person name="Goker M."/>
            <person name="Bristow J."/>
            <person name="Eisen J.A."/>
            <person name="Markowitz V."/>
            <person name="Hugenholtz P."/>
            <person name="Kyrpides N.C."/>
            <person name="Klenk H.P."/>
            <person name="Lapidus A."/>
        </authorList>
    </citation>
    <scope>NUCLEOTIDE SEQUENCE [LARGE SCALE GENOMIC DNA]</scope>
    <source>
        <strain evidence="2">ATCC 27377 / DSM 6068 / ICPB 4128</strain>
    </source>
</reference>
<dbReference type="AlphaFoldDB" id="D2R7B3"/>
<accession>D2R7B3</accession>
<dbReference type="EMBL" id="CP001848">
    <property type="protein sequence ID" value="ADB15609.1"/>
    <property type="molecule type" value="Genomic_DNA"/>
</dbReference>